<accession>A0A368L8H1</accession>
<evidence type="ECO:0000313" key="1">
    <source>
        <dbReference type="EMBL" id="RCS59907.1"/>
    </source>
</evidence>
<dbReference type="InterPro" id="IPR036182">
    <property type="entry name" value="PCuAC_sf"/>
</dbReference>
<dbReference type="Gene3D" id="2.60.40.1890">
    <property type="entry name" value="PCu(A)C copper chaperone"/>
    <property type="match status" value="1"/>
</dbReference>
<proteinExistence type="predicted"/>
<sequence length="182" mass="20122">MRLRRVLLAITAALLLWLIWLYAFLVRVPAEAWPLQWRLSPLSVAHAAPPVLDVQNAWVRATVNQQKATGAFMTLKATQPLRLIGVESSLTKTVEVHEMAMDGNVMRMRRLAEGLTLPAGTSVELKPGGYHIMLMDLKQAVQEGQVIPLTLIVEGADKKPQRITVQATARPLQGAAMQHHAK</sequence>
<protein>
    <submittedName>
        <fullName evidence="1">Copper chaperone PCu(A)C</fullName>
    </submittedName>
</protein>
<dbReference type="InterPro" id="IPR058248">
    <property type="entry name" value="Lxx211020-like"/>
</dbReference>
<dbReference type="InterPro" id="IPR007410">
    <property type="entry name" value="LpqE-like"/>
</dbReference>
<gene>
    <name evidence="1" type="ORF">DU000_01495</name>
</gene>
<reference evidence="1 2" key="1">
    <citation type="journal article" date="2018" name="Int. J. Syst. Evol. Microbiol.">
        <title>Parvibium lacunae gen. nov., sp. nov., a new member of the family Alcaligenaceae isolated from a freshwater pond.</title>
        <authorList>
            <person name="Chen W.M."/>
            <person name="Xie P.B."/>
            <person name="Hsu M.Y."/>
            <person name="Sheu S.Y."/>
        </authorList>
    </citation>
    <scope>NUCLEOTIDE SEQUENCE [LARGE SCALE GENOMIC DNA]</scope>
    <source>
        <strain evidence="1 2">KMB9</strain>
    </source>
</reference>
<evidence type="ECO:0000313" key="2">
    <source>
        <dbReference type="Proteomes" id="UP000252357"/>
    </source>
</evidence>
<comment type="caution">
    <text evidence="1">The sequence shown here is derived from an EMBL/GenBank/DDBJ whole genome shotgun (WGS) entry which is preliminary data.</text>
</comment>
<dbReference type="PANTHER" id="PTHR36302">
    <property type="entry name" value="BLR7088 PROTEIN"/>
    <property type="match status" value="1"/>
</dbReference>
<dbReference type="SUPFAM" id="SSF110087">
    <property type="entry name" value="DR1885-like metal-binding protein"/>
    <property type="match status" value="1"/>
</dbReference>
<name>A0A368L8H1_9BURK</name>
<dbReference type="Pfam" id="PF04314">
    <property type="entry name" value="PCuAC"/>
    <property type="match status" value="1"/>
</dbReference>
<dbReference type="PANTHER" id="PTHR36302:SF1">
    <property type="entry name" value="COPPER CHAPERONE PCU(A)C"/>
    <property type="match status" value="1"/>
</dbReference>
<dbReference type="Proteomes" id="UP000252357">
    <property type="component" value="Unassembled WGS sequence"/>
</dbReference>
<dbReference type="EMBL" id="QPGB01000001">
    <property type="protein sequence ID" value="RCS59907.1"/>
    <property type="molecule type" value="Genomic_DNA"/>
</dbReference>
<keyword evidence="2" id="KW-1185">Reference proteome</keyword>
<organism evidence="1 2">
    <name type="scientific">Parvibium lacunae</name>
    <dbReference type="NCBI Taxonomy" id="1888893"/>
    <lineage>
        <taxon>Bacteria</taxon>
        <taxon>Pseudomonadati</taxon>
        <taxon>Pseudomonadota</taxon>
        <taxon>Betaproteobacteria</taxon>
        <taxon>Burkholderiales</taxon>
        <taxon>Alcaligenaceae</taxon>
        <taxon>Parvibium</taxon>
    </lineage>
</organism>
<dbReference type="OrthoDB" id="9796962at2"/>
<dbReference type="AlphaFoldDB" id="A0A368L8H1"/>